<name>A0A9E8N8G5_9BACT</name>
<gene>
    <name evidence="3" type="ORF">ON006_29340</name>
</gene>
<proteinExistence type="predicted"/>
<dbReference type="GO" id="GO:0008234">
    <property type="term" value="F:cysteine-type peptidase activity"/>
    <property type="evidence" value="ECO:0007669"/>
    <property type="project" value="InterPro"/>
</dbReference>
<feature type="domain" description="Gingipain" evidence="2">
    <location>
        <begin position="397"/>
        <end position="758"/>
    </location>
</feature>
<dbReference type="SUPFAM" id="SSF52129">
    <property type="entry name" value="Caspase-like"/>
    <property type="match status" value="1"/>
</dbReference>
<sequence>MQTRTIVIQVILFFNLLWSIGISAQDTTTYSNGWIDFNQKKYIKVIVNKKGIHKIPFASLPTDFPLTSPEKLQLFHRGKEVAIIATDNQGITFYGVPNDGSSDSLLYRPMSSRLNPYSSIYSTQGVYFLTSGTNNGKRATRQIFEDTGNVGYSFHTQSDVLANTKEYSHSTAIYIEPDFLNSFFENGASKTGARLLGDTLFTYIYQLKKVSKSSSLKPKMRILLHGRSNNSRDIELYIGKDAASLRKVNSVRVNKFIGQLAEFEIEKTDIAANESFVFAVKSLNTLNEERFSIGFTEITYSQDVLMNGETSKAFTFLSDISGPKKVLLPDIKSEAAVYDISNQDEPKIISVKSGQFLIQGVKGKKSTIFVSENVETIKKTEILTTDFQKMTPASANYIIITNDLLFEDAKKYAAYRSSNLGGGYKTFVVNIKDLYNQFNYGETSPLAIRRFVEFMISDGNKDKYLFLFGKSITFVERMQPELAGDIPAIGYPGSDVLLIAGLGGEKTDVPVIPVGRLSAVTSQHAKNYLEKVMDYEQNVSDEYGWKKKVLHINGGKTSSEINSFKDFLSSLVPGIEKGTLGGLVTSFVKQGLDPTEQVNITPQVNEGVGMISYIGHGAQYITDLNFGYASVADRGYKNYAKYPLMYFNGCGVGNIFNARLNPNLSATDKIPLSLDWVVAEKKGAIAVIANSFNSYLSPTVRYLDALYKEMFVNVDSEKLPIGKIQRNTIKAILSEPSNYMDVANIHQSVLQGDPALHLIRVDKPDYAVDPEESILLYSKSNNIPIGSSDSVRVAITLFNNGKYNKADKLPVDINVFFKNGTKSTISLNVEAIPFADTVYSSIPLNNRQIQRLEVLVDPKSTLLELTKSNNEAELIVDWEVAQSKYLYPSESAKDIVAPILDVSFDSRLVKNNAVVQSDPLIAFIVTDDRIVNADTSYLNIYLKRCQDEKCDYEKLIYRNNSEVEIEQLSNHSFQLKYSSDLKAGHYELLAIASDKAGNSSEKPYIIKFDIIDKVDNNVQMVVSPNPASAFIRFEAKIGDVKLLESARLYIYDMKGVICENKEVKLSASNVTEWYWFPKTSGLYIYKVIFNGKDNNVQEITGKFVSTR</sequence>
<reference evidence="3" key="1">
    <citation type="submission" date="2022-11" db="EMBL/GenBank/DDBJ databases">
        <title>Dyadobacter pollutisoli sp. nov., isolated from plastic dumped soil.</title>
        <authorList>
            <person name="Kim J.M."/>
            <person name="Kim K.R."/>
            <person name="Lee J.K."/>
            <person name="Hao L."/>
            <person name="Jeon C.O."/>
        </authorList>
    </citation>
    <scope>NUCLEOTIDE SEQUENCE</scope>
    <source>
        <strain evidence="3">U1</strain>
    </source>
</reference>
<dbReference type="Gene3D" id="3.40.50.10390">
    <property type="entry name" value="Gingipain r, domain 1"/>
    <property type="match status" value="1"/>
</dbReference>
<protein>
    <submittedName>
        <fullName evidence="3">C25 family cysteine peptidase</fullName>
    </submittedName>
</protein>
<dbReference type="AlphaFoldDB" id="A0A9E8N8G5"/>
<dbReference type="Pfam" id="PF01364">
    <property type="entry name" value="Peptidase_C25"/>
    <property type="match status" value="1"/>
</dbReference>
<dbReference type="Gene3D" id="3.40.50.1460">
    <property type="match status" value="1"/>
</dbReference>
<evidence type="ECO:0000256" key="1">
    <source>
        <dbReference type="ARBA" id="ARBA00022729"/>
    </source>
</evidence>
<dbReference type="RefSeq" id="WP_244821737.1">
    <property type="nucleotide sequence ID" value="NZ_CP112998.1"/>
</dbReference>
<dbReference type="KEGG" id="dpf:ON006_29340"/>
<dbReference type="InterPro" id="IPR001769">
    <property type="entry name" value="Gingipain"/>
</dbReference>
<keyword evidence="1" id="KW-0732">Signal</keyword>
<dbReference type="Proteomes" id="UP001164653">
    <property type="component" value="Chromosome"/>
</dbReference>
<accession>A0A9E8N8G5</accession>
<evidence type="ECO:0000259" key="2">
    <source>
        <dbReference type="Pfam" id="PF01364"/>
    </source>
</evidence>
<dbReference type="InterPro" id="IPR029031">
    <property type="entry name" value="Gingipain_N_sf"/>
</dbReference>
<evidence type="ECO:0000313" key="3">
    <source>
        <dbReference type="EMBL" id="WAC11825.1"/>
    </source>
</evidence>
<dbReference type="CDD" id="cd02258">
    <property type="entry name" value="Peptidase_C25_N"/>
    <property type="match status" value="1"/>
</dbReference>
<keyword evidence="4" id="KW-1185">Reference proteome</keyword>
<dbReference type="GO" id="GO:0006508">
    <property type="term" value="P:proteolysis"/>
    <property type="evidence" value="ECO:0007669"/>
    <property type="project" value="InterPro"/>
</dbReference>
<organism evidence="3 4">
    <name type="scientific">Dyadobacter pollutisoli</name>
    <dbReference type="NCBI Taxonomy" id="2910158"/>
    <lineage>
        <taxon>Bacteria</taxon>
        <taxon>Pseudomonadati</taxon>
        <taxon>Bacteroidota</taxon>
        <taxon>Cytophagia</taxon>
        <taxon>Cytophagales</taxon>
        <taxon>Spirosomataceae</taxon>
        <taxon>Dyadobacter</taxon>
    </lineage>
</organism>
<dbReference type="InterPro" id="IPR029030">
    <property type="entry name" value="Caspase-like_dom_sf"/>
</dbReference>
<evidence type="ECO:0000313" key="4">
    <source>
        <dbReference type="Proteomes" id="UP001164653"/>
    </source>
</evidence>
<dbReference type="EMBL" id="CP112998">
    <property type="protein sequence ID" value="WAC11825.1"/>
    <property type="molecule type" value="Genomic_DNA"/>
</dbReference>